<evidence type="ECO:0000259" key="2">
    <source>
        <dbReference type="PROSITE" id="PS50157"/>
    </source>
</evidence>
<dbReference type="EMBL" id="LT553414">
    <property type="protein sequence ID" value="SAM00782.1"/>
    <property type="molecule type" value="Genomic_DNA"/>
</dbReference>
<dbReference type="PROSITE" id="PS00028">
    <property type="entry name" value="ZINC_FINGER_C2H2_1"/>
    <property type="match status" value="1"/>
</dbReference>
<organism evidence="3">
    <name type="scientific">Absidia glauca</name>
    <name type="common">Pin mould</name>
    <dbReference type="NCBI Taxonomy" id="4829"/>
    <lineage>
        <taxon>Eukaryota</taxon>
        <taxon>Fungi</taxon>
        <taxon>Fungi incertae sedis</taxon>
        <taxon>Mucoromycota</taxon>
        <taxon>Mucoromycotina</taxon>
        <taxon>Mucoromycetes</taxon>
        <taxon>Mucorales</taxon>
        <taxon>Cunninghamellaceae</taxon>
        <taxon>Absidia</taxon>
    </lineage>
</organism>
<dbReference type="SMART" id="SM00355">
    <property type="entry name" value="ZnF_C2H2"/>
    <property type="match status" value="2"/>
</dbReference>
<reference evidence="3" key="1">
    <citation type="submission" date="2016-04" db="EMBL/GenBank/DDBJ databases">
        <authorList>
            <person name="Evans L.H."/>
            <person name="Alamgir A."/>
            <person name="Owens N."/>
            <person name="Weber N.D."/>
            <person name="Virtaneva K."/>
            <person name="Barbian K."/>
            <person name="Babar A."/>
            <person name="Rosenke K."/>
        </authorList>
    </citation>
    <scope>NUCLEOTIDE SEQUENCE [LARGE SCALE GENOMIC DNA]</scope>
    <source>
        <strain evidence="3">CBS 101.48</strain>
    </source>
</reference>
<dbReference type="Proteomes" id="UP000078561">
    <property type="component" value="Unassembled WGS sequence"/>
</dbReference>
<evidence type="ECO:0000256" key="1">
    <source>
        <dbReference type="PROSITE-ProRule" id="PRU00042"/>
    </source>
</evidence>
<feature type="domain" description="C2H2-type" evidence="2">
    <location>
        <begin position="12"/>
        <end position="39"/>
    </location>
</feature>
<dbReference type="GO" id="GO:0008270">
    <property type="term" value="F:zinc ion binding"/>
    <property type="evidence" value="ECO:0007669"/>
    <property type="project" value="UniProtKB-KW"/>
</dbReference>
<protein>
    <recommendedName>
        <fullName evidence="2">C2H2-type domain-containing protein</fullName>
    </recommendedName>
</protein>
<name>A0A163JP44_ABSGL</name>
<keyword evidence="4" id="KW-1185">Reference proteome</keyword>
<dbReference type="AlphaFoldDB" id="A0A163JP44"/>
<dbReference type="InterPro" id="IPR013087">
    <property type="entry name" value="Znf_C2H2_type"/>
</dbReference>
<dbReference type="InParanoid" id="A0A163JP44"/>
<keyword evidence="1" id="KW-0862">Zinc</keyword>
<gene>
    <name evidence="3" type="primary">ABSGL_06505.1 scaffold 8356</name>
</gene>
<evidence type="ECO:0000313" key="4">
    <source>
        <dbReference type="Proteomes" id="UP000078561"/>
    </source>
</evidence>
<sequence>MTGVPKLVNIVHQCIFCERSLSTPQKLRHHLSSHGCDVPSKVGVGRRINNSSFIYVGTSEPQDLIQKHFGCPFCNIHYEALASLHIHFTTCHPEILARTEIQQPTQDAKLE</sequence>
<accession>A0A163JP44</accession>
<evidence type="ECO:0000313" key="3">
    <source>
        <dbReference type="EMBL" id="SAM00782.1"/>
    </source>
</evidence>
<proteinExistence type="predicted"/>
<keyword evidence="1" id="KW-0863">Zinc-finger</keyword>
<keyword evidence="1" id="KW-0479">Metal-binding</keyword>
<dbReference type="PROSITE" id="PS50157">
    <property type="entry name" value="ZINC_FINGER_C2H2_2"/>
    <property type="match status" value="1"/>
</dbReference>
<dbReference type="Gene3D" id="3.30.160.60">
    <property type="entry name" value="Classic Zinc Finger"/>
    <property type="match status" value="1"/>
</dbReference>